<gene>
    <name evidence="2" type="ORF">LDX50_09215</name>
    <name evidence="3" type="ORF">LDX50_15185</name>
    <name evidence="4" type="ORF">LDX50_20905</name>
</gene>
<dbReference type="Gene3D" id="2.40.128.20">
    <property type="match status" value="1"/>
</dbReference>
<organism evidence="2 5">
    <name type="scientific">Fulvivirga sedimenti</name>
    <dbReference type="NCBI Taxonomy" id="2879465"/>
    <lineage>
        <taxon>Bacteria</taxon>
        <taxon>Pseudomonadati</taxon>
        <taxon>Bacteroidota</taxon>
        <taxon>Cytophagia</taxon>
        <taxon>Cytophagales</taxon>
        <taxon>Fulvivirgaceae</taxon>
        <taxon>Fulvivirga</taxon>
    </lineage>
</organism>
<dbReference type="InterPro" id="IPR012674">
    <property type="entry name" value="Calycin"/>
</dbReference>
<dbReference type="AlphaFoldDB" id="A0A9X1KVP8"/>
<accession>A0A9X1KVP8</accession>
<feature type="domain" description="MoaF-like" evidence="1">
    <location>
        <begin position="9"/>
        <end position="87"/>
    </location>
</feature>
<evidence type="ECO:0000313" key="3">
    <source>
        <dbReference type="EMBL" id="MCA6076225.1"/>
    </source>
</evidence>
<dbReference type="EMBL" id="JAIXNE010000003">
    <property type="protein sequence ID" value="MCA6076225.1"/>
    <property type="molecule type" value="Genomic_DNA"/>
</dbReference>
<proteinExistence type="predicted"/>
<dbReference type="EMBL" id="JAIXNE010000002">
    <property type="protein sequence ID" value="MCA6075048.1"/>
    <property type="molecule type" value="Genomic_DNA"/>
</dbReference>
<evidence type="ECO:0000313" key="5">
    <source>
        <dbReference type="Proteomes" id="UP001139409"/>
    </source>
</evidence>
<dbReference type="RefSeq" id="WP_225698154.1">
    <property type="nucleotide sequence ID" value="NZ_JAIXNE010000002.1"/>
</dbReference>
<protein>
    <submittedName>
        <fullName evidence="2">MoaF N-terminal domain-containing protein</fullName>
    </submittedName>
</protein>
<reference evidence="2" key="1">
    <citation type="submission" date="2021-09" db="EMBL/GenBank/DDBJ databases">
        <title>Fulvivirga sp. isolated from coastal sediment.</title>
        <authorList>
            <person name="Yu H."/>
        </authorList>
    </citation>
    <scope>NUCLEOTIDE SEQUENCE</scope>
    <source>
        <strain evidence="2">1062</strain>
    </source>
</reference>
<sequence length="111" mass="12379">MNQTNPLDGKTITYTYDDLGTVRVSFKDGLVSFEWIAGPFAGMGRTGIDYNAKLIVPGIWFINWYEKNDASFVTLLINLNDQKVHSSGLLNATKDDEAILFHEAKIESSGF</sequence>
<dbReference type="Proteomes" id="UP001139409">
    <property type="component" value="Unassembled WGS sequence"/>
</dbReference>
<dbReference type="EMBL" id="JAIXNE010000004">
    <property type="protein sequence ID" value="MCA6077353.1"/>
    <property type="molecule type" value="Genomic_DNA"/>
</dbReference>
<dbReference type="Pfam" id="PF22036">
    <property type="entry name" value="MoaF_like"/>
    <property type="match status" value="1"/>
</dbReference>
<keyword evidence="5" id="KW-1185">Reference proteome</keyword>
<evidence type="ECO:0000313" key="4">
    <source>
        <dbReference type="EMBL" id="MCA6077353.1"/>
    </source>
</evidence>
<name>A0A9X1KVP8_9BACT</name>
<evidence type="ECO:0000313" key="2">
    <source>
        <dbReference type="EMBL" id="MCA6075048.1"/>
    </source>
</evidence>
<comment type="caution">
    <text evidence="2">The sequence shown here is derived from an EMBL/GenBank/DDBJ whole genome shotgun (WGS) entry which is preliminary data.</text>
</comment>
<dbReference type="InterPro" id="IPR053892">
    <property type="entry name" value="MoaF-like"/>
</dbReference>
<evidence type="ECO:0000259" key="1">
    <source>
        <dbReference type="Pfam" id="PF22036"/>
    </source>
</evidence>